<accession>A0AAE0U3G5</accession>
<proteinExistence type="predicted"/>
<evidence type="ECO:0000259" key="3">
    <source>
        <dbReference type="PROSITE" id="PS50888"/>
    </source>
</evidence>
<protein>
    <recommendedName>
        <fullName evidence="3">BHLH domain-containing protein</fullName>
    </recommendedName>
</protein>
<reference evidence="4" key="1">
    <citation type="journal article" date="2023" name="Mol. Phylogenet. Evol.">
        <title>Genome-scale phylogeny and comparative genomics of the fungal order Sordariales.</title>
        <authorList>
            <person name="Hensen N."/>
            <person name="Bonometti L."/>
            <person name="Westerberg I."/>
            <person name="Brannstrom I.O."/>
            <person name="Guillou S."/>
            <person name="Cros-Aarteil S."/>
            <person name="Calhoun S."/>
            <person name="Haridas S."/>
            <person name="Kuo A."/>
            <person name="Mondo S."/>
            <person name="Pangilinan J."/>
            <person name="Riley R."/>
            <person name="LaButti K."/>
            <person name="Andreopoulos B."/>
            <person name="Lipzen A."/>
            <person name="Chen C."/>
            <person name="Yan M."/>
            <person name="Daum C."/>
            <person name="Ng V."/>
            <person name="Clum A."/>
            <person name="Steindorff A."/>
            <person name="Ohm R.A."/>
            <person name="Martin F."/>
            <person name="Silar P."/>
            <person name="Natvig D.O."/>
            <person name="Lalanne C."/>
            <person name="Gautier V."/>
            <person name="Ament-Velasquez S.L."/>
            <person name="Kruys A."/>
            <person name="Hutchinson M.I."/>
            <person name="Powell A.J."/>
            <person name="Barry K."/>
            <person name="Miller A.N."/>
            <person name="Grigoriev I.V."/>
            <person name="Debuchy R."/>
            <person name="Gladieux P."/>
            <person name="Hiltunen Thoren M."/>
            <person name="Johannesson H."/>
        </authorList>
    </citation>
    <scope>NUCLEOTIDE SEQUENCE</scope>
    <source>
        <strain evidence="4">CBS 232.78</strain>
    </source>
</reference>
<feature type="region of interest" description="Disordered" evidence="2">
    <location>
        <begin position="146"/>
        <end position="238"/>
    </location>
</feature>
<feature type="compositionally biased region" description="Polar residues" evidence="2">
    <location>
        <begin position="146"/>
        <end position="161"/>
    </location>
</feature>
<dbReference type="Proteomes" id="UP001285441">
    <property type="component" value="Unassembled WGS sequence"/>
</dbReference>
<dbReference type="Gene3D" id="4.10.280.10">
    <property type="entry name" value="Helix-loop-helix DNA-binding domain"/>
    <property type="match status" value="1"/>
</dbReference>
<feature type="compositionally biased region" description="Low complexity" evidence="2">
    <location>
        <begin position="197"/>
        <end position="217"/>
    </location>
</feature>
<dbReference type="GO" id="GO:0046983">
    <property type="term" value="F:protein dimerization activity"/>
    <property type="evidence" value="ECO:0007669"/>
    <property type="project" value="InterPro"/>
</dbReference>
<dbReference type="EMBL" id="JAULSW010000002">
    <property type="protein sequence ID" value="KAK3389184.1"/>
    <property type="molecule type" value="Genomic_DNA"/>
</dbReference>
<name>A0AAE0U3G5_9PEZI</name>
<dbReference type="InterPro" id="IPR036638">
    <property type="entry name" value="HLH_DNA-bd_sf"/>
</dbReference>
<feature type="coiled-coil region" evidence="1">
    <location>
        <begin position="304"/>
        <end position="338"/>
    </location>
</feature>
<dbReference type="InterPro" id="IPR052099">
    <property type="entry name" value="Regulatory_TF_Diverse"/>
</dbReference>
<dbReference type="InterPro" id="IPR011598">
    <property type="entry name" value="bHLH_dom"/>
</dbReference>
<dbReference type="PANTHER" id="PTHR47336">
    <property type="entry name" value="TRANSCRIPTION FACTOR HMS1-RELATED"/>
    <property type="match status" value="1"/>
</dbReference>
<keyword evidence="5" id="KW-1185">Reference proteome</keyword>
<gene>
    <name evidence="4" type="ORF">B0H63DRAFT_95380</name>
</gene>
<feature type="domain" description="BHLH" evidence="3">
    <location>
        <begin position="233"/>
        <end position="314"/>
    </location>
</feature>
<evidence type="ECO:0000256" key="1">
    <source>
        <dbReference type="SAM" id="Coils"/>
    </source>
</evidence>
<feature type="compositionally biased region" description="Basic and acidic residues" evidence="2">
    <location>
        <begin position="223"/>
        <end position="238"/>
    </location>
</feature>
<dbReference type="SUPFAM" id="SSF47459">
    <property type="entry name" value="HLH, helix-loop-helix DNA-binding domain"/>
    <property type="match status" value="1"/>
</dbReference>
<evidence type="ECO:0000313" key="4">
    <source>
        <dbReference type="EMBL" id="KAK3389184.1"/>
    </source>
</evidence>
<dbReference type="AlphaFoldDB" id="A0AAE0U3G5"/>
<evidence type="ECO:0000313" key="5">
    <source>
        <dbReference type="Proteomes" id="UP001285441"/>
    </source>
</evidence>
<keyword evidence="1" id="KW-0175">Coiled coil</keyword>
<dbReference type="SMART" id="SM00353">
    <property type="entry name" value="HLH"/>
    <property type="match status" value="1"/>
</dbReference>
<reference evidence="4" key="2">
    <citation type="submission" date="2023-06" db="EMBL/GenBank/DDBJ databases">
        <authorList>
            <consortium name="Lawrence Berkeley National Laboratory"/>
            <person name="Haridas S."/>
            <person name="Hensen N."/>
            <person name="Bonometti L."/>
            <person name="Westerberg I."/>
            <person name="Brannstrom I.O."/>
            <person name="Guillou S."/>
            <person name="Cros-Aarteil S."/>
            <person name="Calhoun S."/>
            <person name="Kuo A."/>
            <person name="Mondo S."/>
            <person name="Pangilinan J."/>
            <person name="Riley R."/>
            <person name="LaButti K."/>
            <person name="Andreopoulos B."/>
            <person name="Lipzen A."/>
            <person name="Chen C."/>
            <person name="Yanf M."/>
            <person name="Daum C."/>
            <person name="Ng V."/>
            <person name="Clum A."/>
            <person name="Steindorff A."/>
            <person name="Ohm R."/>
            <person name="Martin F."/>
            <person name="Silar P."/>
            <person name="Natvig D."/>
            <person name="Lalanne C."/>
            <person name="Gautier V."/>
            <person name="Ament-velasquez S.L."/>
            <person name="Kruys A."/>
            <person name="Hutchinson M.I."/>
            <person name="Powell A.J."/>
            <person name="Barry K."/>
            <person name="Miller A.N."/>
            <person name="Grigoriev I.V."/>
            <person name="Debuchy R."/>
            <person name="Gladieux P."/>
            <person name="Thoren M.H."/>
            <person name="Johannesson H."/>
        </authorList>
    </citation>
    <scope>NUCLEOTIDE SEQUENCE</scope>
    <source>
        <strain evidence="4">CBS 232.78</strain>
    </source>
</reference>
<feature type="compositionally biased region" description="Low complexity" evidence="2">
    <location>
        <begin position="175"/>
        <end position="184"/>
    </location>
</feature>
<dbReference type="Pfam" id="PF00010">
    <property type="entry name" value="HLH"/>
    <property type="match status" value="1"/>
</dbReference>
<evidence type="ECO:0000256" key="2">
    <source>
        <dbReference type="SAM" id="MobiDB-lite"/>
    </source>
</evidence>
<sequence>MMDTQVRVLGSDPLDLNLDVNETALSPMTPTYDYLDIGVDFAPWTSTFNYRPGPTYSPPAYLDEVASDYFSSAHDPLDFGDANYQPTFGINTGDWSKPSRPSRATFSATQRFPIMSSIPEGKIQCSPDAWAAETKTDSSIVVDAATANQESPEPLWSNNPTLRPIETSLPKPAGSRSRSVLLRTSSHKSRASRKASSRFSFSSVGSSPVTAKSSASDASEEAAPDHMTPEERRARKSHNIVEKQYRNRLNAHFERLLAALPAADRRPNGGGGRSGGMDVDHEGQTSSDDAAAAAEKRISKAEVLDLAMRYIQSLEQDRRRLERDKEQMLRNIDVMEAALERQDAISNAQQP</sequence>
<dbReference type="CDD" id="cd11395">
    <property type="entry name" value="bHLHzip_SREBP_like"/>
    <property type="match status" value="1"/>
</dbReference>
<dbReference type="PROSITE" id="PS50888">
    <property type="entry name" value="BHLH"/>
    <property type="match status" value="1"/>
</dbReference>
<dbReference type="PANTHER" id="PTHR47336:SF2">
    <property type="entry name" value="TRANSCRIPTION FACTOR HMS1-RELATED"/>
    <property type="match status" value="1"/>
</dbReference>
<organism evidence="4 5">
    <name type="scientific">Podospora didyma</name>
    <dbReference type="NCBI Taxonomy" id="330526"/>
    <lineage>
        <taxon>Eukaryota</taxon>
        <taxon>Fungi</taxon>
        <taxon>Dikarya</taxon>
        <taxon>Ascomycota</taxon>
        <taxon>Pezizomycotina</taxon>
        <taxon>Sordariomycetes</taxon>
        <taxon>Sordariomycetidae</taxon>
        <taxon>Sordariales</taxon>
        <taxon>Podosporaceae</taxon>
        <taxon>Podospora</taxon>
    </lineage>
</organism>
<feature type="region of interest" description="Disordered" evidence="2">
    <location>
        <begin position="260"/>
        <end position="296"/>
    </location>
</feature>
<feature type="compositionally biased region" description="Basic residues" evidence="2">
    <location>
        <begin position="185"/>
        <end position="196"/>
    </location>
</feature>
<comment type="caution">
    <text evidence="4">The sequence shown here is derived from an EMBL/GenBank/DDBJ whole genome shotgun (WGS) entry which is preliminary data.</text>
</comment>